<evidence type="ECO:0000313" key="3">
    <source>
        <dbReference type="RGD" id="1307537"/>
    </source>
</evidence>
<proteinExistence type="predicted"/>
<evidence type="ECO:0000313" key="1">
    <source>
        <dbReference type="Ensembl" id="ENSRNOP00000097380.2"/>
    </source>
</evidence>
<dbReference type="GeneTree" id="ENSGT00390000008360"/>
<evidence type="ECO:0000313" key="2">
    <source>
        <dbReference type="Proteomes" id="UP000002494"/>
    </source>
</evidence>
<dbReference type="Proteomes" id="UP000002494">
    <property type="component" value="Chromosome 17"/>
</dbReference>
<dbReference type="AlphaFoldDB" id="A0A8I6B5P6"/>
<dbReference type="SUPFAM" id="SSF54928">
    <property type="entry name" value="RNA-binding domain, RBD"/>
    <property type="match status" value="1"/>
</dbReference>
<sequence length="226" mass="25686">MNVNIDSEQLFTEEKPKDYAQPEVLCHTFELLSNLHKLLPNRTVEVLHSYRSEEDKRKCEKPEFSGIEKILARHQLPKEINLSPKPSHVPSWKRKIINNISGNWKKCRLWQKSIYEPPMGTIIVRWTKKNLQPSEDLKSVIQRLSALGPIISVTPCGRESAVVVFRDAASACKAVSAFQTMSADSMFHCSWQHRFMSKNAPLDPSLTNGAQRGAVWRSPGGEHCPL</sequence>
<dbReference type="InterPro" id="IPR027827">
    <property type="entry name" value="Tex56"/>
</dbReference>
<dbReference type="GO" id="GO:0003676">
    <property type="term" value="F:nucleic acid binding"/>
    <property type="evidence" value="ECO:0007669"/>
    <property type="project" value="InterPro"/>
</dbReference>
<dbReference type="RGD" id="1307537">
    <property type="gene designation" value="Tex56p"/>
</dbReference>
<gene>
    <name evidence="1 3" type="primary">Tex56p</name>
    <name evidence="3" type="synonym">C17h6orf201</name>
    <name evidence="3" type="synonym">RGD1307537</name>
</gene>
<protein>
    <submittedName>
        <fullName evidence="1">Testis expressed 56</fullName>
    </submittedName>
</protein>
<dbReference type="Ensembl" id="ENSRNOT00000097793.2">
    <property type="protein sequence ID" value="ENSRNOP00000097380.2"/>
    <property type="gene ID" value="ENSRNOG00000033763.5"/>
</dbReference>
<reference evidence="1" key="1">
    <citation type="submission" date="2024-01" db="EMBL/GenBank/DDBJ databases">
        <title>GRCr8: a new rat reference genome assembly contstructed from accurate long reads and long range scaffolding.</title>
        <authorList>
            <person name="Doris P.A."/>
            <person name="Kalbfleisch T."/>
            <person name="Li K."/>
            <person name="Howe K."/>
            <person name="Wood J."/>
        </authorList>
    </citation>
    <scope>NUCLEOTIDE SEQUENCE [LARGE SCALE GENOMIC DNA]</scope>
    <source>
        <strain evidence="1">Brown Norway</strain>
    </source>
</reference>
<keyword evidence="2" id="KW-1185">Reference proteome</keyword>
<reference evidence="1" key="2">
    <citation type="submission" date="2025-08" db="UniProtKB">
        <authorList>
            <consortium name="Ensembl"/>
        </authorList>
    </citation>
    <scope>IDENTIFICATION</scope>
    <source>
        <strain evidence="1">Brown Norway</strain>
    </source>
</reference>
<organism evidence="1 2">
    <name type="scientific">Rattus norvegicus</name>
    <name type="common">Rat</name>
    <dbReference type="NCBI Taxonomy" id="10116"/>
    <lineage>
        <taxon>Eukaryota</taxon>
        <taxon>Metazoa</taxon>
        <taxon>Chordata</taxon>
        <taxon>Craniata</taxon>
        <taxon>Vertebrata</taxon>
        <taxon>Euteleostomi</taxon>
        <taxon>Mammalia</taxon>
        <taxon>Eutheria</taxon>
        <taxon>Euarchontoglires</taxon>
        <taxon>Glires</taxon>
        <taxon>Rodentia</taxon>
        <taxon>Myomorpha</taxon>
        <taxon>Muroidea</taxon>
        <taxon>Muridae</taxon>
        <taxon>Murinae</taxon>
        <taxon>Rattus</taxon>
    </lineage>
</organism>
<dbReference type="PANTHER" id="PTHR35968">
    <property type="entry name" value="CHROMOSOME 6 C6ORF201 HOMOLOG"/>
    <property type="match status" value="1"/>
</dbReference>
<dbReference type="Pfam" id="PF15023">
    <property type="entry name" value="DUF4523"/>
    <property type="match status" value="1"/>
</dbReference>
<reference evidence="1" key="3">
    <citation type="submission" date="2025-09" db="UniProtKB">
        <authorList>
            <consortium name="Ensembl"/>
        </authorList>
    </citation>
    <scope>IDENTIFICATION</scope>
    <source>
        <strain evidence="1">Brown Norway</strain>
    </source>
</reference>
<dbReference type="PANTHER" id="PTHR35968:SF1">
    <property type="entry name" value="TESTIS EXPRESSED PROTEIN 56"/>
    <property type="match status" value="1"/>
</dbReference>
<accession>A0A8I6B5P6</accession>
<dbReference type="InterPro" id="IPR035979">
    <property type="entry name" value="RBD_domain_sf"/>
</dbReference>
<name>A0A8I6B5P6_RAT</name>